<feature type="compositionally biased region" description="Polar residues" evidence="1">
    <location>
        <begin position="1"/>
        <end position="13"/>
    </location>
</feature>
<dbReference type="AlphaFoldDB" id="U7QAK2"/>
<evidence type="ECO:0000256" key="1">
    <source>
        <dbReference type="SAM" id="MobiDB-lite"/>
    </source>
</evidence>
<gene>
    <name evidence="2" type="ORF">M595_6006</name>
</gene>
<feature type="compositionally biased region" description="Basic and acidic residues" evidence="1">
    <location>
        <begin position="15"/>
        <end position="27"/>
    </location>
</feature>
<sequence>MSIIQSEVTSSLREISPESKDRDEQKQADANLFLGAERITP</sequence>
<name>U7QAK2_9CYAN</name>
<proteinExistence type="predicted"/>
<evidence type="ECO:0000313" key="2">
    <source>
        <dbReference type="EMBL" id="ERT04050.1"/>
    </source>
</evidence>
<dbReference type="Proteomes" id="UP000017127">
    <property type="component" value="Unassembled WGS sequence"/>
</dbReference>
<accession>U7QAK2</accession>
<evidence type="ECO:0000313" key="3">
    <source>
        <dbReference type="Proteomes" id="UP000017127"/>
    </source>
</evidence>
<feature type="region of interest" description="Disordered" evidence="1">
    <location>
        <begin position="1"/>
        <end position="41"/>
    </location>
</feature>
<comment type="caution">
    <text evidence="2">The sequence shown here is derived from an EMBL/GenBank/DDBJ whole genome shotgun (WGS) entry which is preliminary data.</text>
</comment>
<organism evidence="2 3">
    <name type="scientific">Lyngbya aestuarii BL J</name>
    <dbReference type="NCBI Taxonomy" id="1348334"/>
    <lineage>
        <taxon>Bacteria</taxon>
        <taxon>Bacillati</taxon>
        <taxon>Cyanobacteriota</taxon>
        <taxon>Cyanophyceae</taxon>
        <taxon>Oscillatoriophycideae</taxon>
        <taxon>Oscillatoriales</taxon>
        <taxon>Microcoleaceae</taxon>
        <taxon>Lyngbya</taxon>
    </lineage>
</organism>
<protein>
    <submittedName>
        <fullName evidence="2">Uncharacterized protein</fullName>
    </submittedName>
</protein>
<keyword evidence="3" id="KW-1185">Reference proteome</keyword>
<reference evidence="2 3" key="1">
    <citation type="journal article" date="2013" name="Front. Microbiol.">
        <title>Comparative genomic analyses of the cyanobacterium, Lyngbya aestuarii BL J, a powerful hydrogen producer.</title>
        <authorList>
            <person name="Kothari A."/>
            <person name="Vaughn M."/>
            <person name="Garcia-Pichel F."/>
        </authorList>
    </citation>
    <scope>NUCLEOTIDE SEQUENCE [LARGE SCALE GENOMIC DNA]</scope>
    <source>
        <strain evidence="2 3">BL J</strain>
    </source>
</reference>
<dbReference type="EMBL" id="AUZM01000129">
    <property type="protein sequence ID" value="ERT04050.1"/>
    <property type="molecule type" value="Genomic_DNA"/>
</dbReference>